<dbReference type="OrthoDB" id="6284126at2759"/>
<dbReference type="AlphaFoldDB" id="A0A2Z6LSW6"/>
<keyword evidence="3" id="KW-1185">Reference proteome</keyword>
<dbReference type="EMBL" id="DF973199">
    <property type="protein sequence ID" value="GAU19551.1"/>
    <property type="molecule type" value="Genomic_DNA"/>
</dbReference>
<proteinExistence type="predicted"/>
<feature type="compositionally biased region" description="Low complexity" evidence="1">
    <location>
        <begin position="73"/>
        <end position="86"/>
    </location>
</feature>
<dbReference type="Proteomes" id="UP000242715">
    <property type="component" value="Unassembled WGS sequence"/>
</dbReference>
<sequence length="107" mass="11700">MHERSKIVTRPAMGLVSSGAAIAGNMPGGHVSNRSVPRPMNVGMQRMHQLQAYNLTSQAGMGSGINPAGIPMQRGVPQQAHQQQQQLRRKDQMGMPGYPPQQKSRRM</sequence>
<accession>A0A2Z6LSW6</accession>
<evidence type="ECO:0000313" key="3">
    <source>
        <dbReference type="Proteomes" id="UP000242715"/>
    </source>
</evidence>
<feature type="region of interest" description="Disordered" evidence="1">
    <location>
        <begin position="58"/>
        <end position="107"/>
    </location>
</feature>
<evidence type="ECO:0000313" key="2">
    <source>
        <dbReference type="EMBL" id="GAU19551.1"/>
    </source>
</evidence>
<organism evidence="2 3">
    <name type="scientific">Trifolium subterraneum</name>
    <name type="common">Subterranean clover</name>
    <dbReference type="NCBI Taxonomy" id="3900"/>
    <lineage>
        <taxon>Eukaryota</taxon>
        <taxon>Viridiplantae</taxon>
        <taxon>Streptophyta</taxon>
        <taxon>Embryophyta</taxon>
        <taxon>Tracheophyta</taxon>
        <taxon>Spermatophyta</taxon>
        <taxon>Magnoliopsida</taxon>
        <taxon>eudicotyledons</taxon>
        <taxon>Gunneridae</taxon>
        <taxon>Pentapetalae</taxon>
        <taxon>rosids</taxon>
        <taxon>fabids</taxon>
        <taxon>Fabales</taxon>
        <taxon>Fabaceae</taxon>
        <taxon>Papilionoideae</taxon>
        <taxon>50 kb inversion clade</taxon>
        <taxon>NPAAA clade</taxon>
        <taxon>Hologalegina</taxon>
        <taxon>IRL clade</taxon>
        <taxon>Trifolieae</taxon>
        <taxon>Trifolium</taxon>
    </lineage>
</organism>
<protein>
    <submittedName>
        <fullName evidence="2">Uncharacterized protein</fullName>
    </submittedName>
</protein>
<reference evidence="3" key="1">
    <citation type="journal article" date="2017" name="Front. Plant Sci.">
        <title>Climate Clever Clovers: New Paradigm to Reduce the Environmental Footprint of Ruminants by Breeding Low Methanogenic Forages Utilizing Haplotype Variation.</title>
        <authorList>
            <person name="Kaur P."/>
            <person name="Appels R."/>
            <person name="Bayer P.E."/>
            <person name="Keeble-Gagnere G."/>
            <person name="Wang J."/>
            <person name="Hirakawa H."/>
            <person name="Shirasawa K."/>
            <person name="Vercoe P."/>
            <person name="Stefanova K."/>
            <person name="Durmic Z."/>
            <person name="Nichols P."/>
            <person name="Revell C."/>
            <person name="Isobe S.N."/>
            <person name="Edwards D."/>
            <person name="Erskine W."/>
        </authorList>
    </citation>
    <scope>NUCLEOTIDE SEQUENCE [LARGE SCALE GENOMIC DNA]</scope>
    <source>
        <strain evidence="3">cv. Daliak</strain>
    </source>
</reference>
<name>A0A2Z6LSW6_TRISU</name>
<evidence type="ECO:0000256" key="1">
    <source>
        <dbReference type="SAM" id="MobiDB-lite"/>
    </source>
</evidence>
<gene>
    <name evidence="2" type="ORF">TSUD_303640</name>
</gene>